<evidence type="ECO:0000256" key="1">
    <source>
        <dbReference type="SAM" id="MobiDB-lite"/>
    </source>
</evidence>
<evidence type="ECO:0000313" key="2">
    <source>
        <dbReference type="EMBL" id="NYH53297.1"/>
    </source>
</evidence>
<reference evidence="2 3" key="1">
    <citation type="submission" date="2020-07" db="EMBL/GenBank/DDBJ databases">
        <title>Sequencing the genomes of 1000 actinobacteria strains.</title>
        <authorList>
            <person name="Klenk H.-P."/>
        </authorList>
    </citation>
    <scope>NUCLEOTIDE SEQUENCE [LARGE SCALE GENOMIC DNA]</scope>
    <source>
        <strain evidence="2 3">DSM 45278</strain>
    </source>
</reference>
<dbReference type="Proteomes" id="UP000584931">
    <property type="component" value="Unassembled WGS sequence"/>
</dbReference>
<dbReference type="AlphaFoldDB" id="A0A7Z0BL83"/>
<accession>A0A7Z0BL83</accession>
<sequence length="232" mass="25539">MVHGEAIPSLIWDGKSGQWTAREALPPPVPPRYLGDVATGVRAGVPEVIRQTLGRLADVRTKTIEKPKPFNKTVKDYKAAHKVNPASSIAEKLAKAREDRRPFVRGARDASENFGEGADRQAVRENFDGARKIEYEEPVRDESGKPVLGDDQKPVTKKKEIHLPRLRESTPENPNPLDLEGLGPGNGNDQSYQVWEIDPAKAAATSSWRPRAAWKPNSGKGSSLTPMDRPRG</sequence>
<gene>
    <name evidence="2" type="ORF">HNR06_002886</name>
</gene>
<protein>
    <submittedName>
        <fullName evidence="2">Uncharacterized protein</fullName>
    </submittedName>
</protein>
<dbReference type="EMBL" id="JACCHL010000001">
    <property type="protein sequence ID" value="NYH53297.1"/>
    <property type="molecule type" value="Genomic_DNA"/>
</dbReference>
<name>A0A7Z0BL83_9ACTN</name>
<organism evidence="2 3">
    <name type="scientific">Nocardiopsis sinuspersici</name>
    <dbReference type="NCBI Taxonomy" id="501010"/>
    <lineage>
        <taxon>Bacteria</taxon>
        <taxon>Bacillati</taxon>
        <taxon>Actinomycetota</taxon>
        <taxon>Actinomycetes</taxon>
        <taxon>Streptosporangiales</taxon>
        <taxon>Nocardiopsidaceae</taxon>
        <taxon>Nocardiopsis</taxon>
    </lineage>
</organism>
<comment type="caution">
    <text evidence="2">The sequence shown here is derived from an EMBL/GenBank/DDBJ whole genome shotgun (WGS) entry which is preliminary data.</text>
</comment>
<dbReference type="RefSeq" id="WP_179810360.1">
    <property type="nucleotide sequence ID" value="NZ_JACCHL010000001.1"/>
</dbReference>
<evidence type="ECO:0000313" key="3">
    <source>
        <dbReference type="Proteomes" id="UP000584931"/>
    </source>
</evidence>
<proteinExistence type="predicted"/>
<feature type="region of interest" description="Disordered" evidence="1">
    <location>
        <begin position="129"/>
        <end position="232"/>
    </location>
</feature>
<feature type="compositionally biased region" description="Basic and acidic residues" evidence="1">
    <location>
        <begin position="129"/>
        <end position="170"/>
    </location>
</feature>